<dbReference type="SUPFAM" id="SSF52206">
    <property type="entry name" value="Hypothetical protein MTH538"/>
    <property type="match status" value="1"/>
</dbReference>
<dbReference type="Gene3D" id="3.40.50.9200">
    <property type="entry name" value="Hypothetical protein MTH538"/>
    <property type="match status" value="1"/>
</dbReference>
<reference evidence="2 3" key="1">
    <citation type="journal article" date="2015" name="Genome Announc.">
        <title>Draft Genome Sequence of Brevibacillus brevis DZQ7, a Plant Growth-Promoting Rhizobacterium with Broad-Spectrum Antimicrobial Activity.</title>
        <authorList>
            <person name="Hou Q."/>
            <person name="Wang C."/>
            <person name="Hou X."/>
            <person name="Xia Z."/>
            <person name="Ye J."/>
            <person name="Liu K."/>
            <person name="Liu H."/>
            <person name="Wang J."/>
            <person name="Guo H."/>
            <person name="Yu X."/>
            <person name="Yang Y."/>
            <person name="Du B."/>
            <person name="Ding Y."/>
        </authorList>
    </citation>
    <scope>NUCLEOTIDE SEQUENCE [LARGE SCALE GENOMIC DNA]</scope>
    <source>
        <strain evidence="2 3">DZQ7</strain>
    </source>
</reference>
<accession>A0A2Z4MSD2</accession>
<name>A0A2Z4MSD2_BREBE</name>
<protein>
    <recommendedName>
        <fullName evidence="1">Thoeris protein ThsB TIR-like domain-containing protein</fullName>
    </recommendedName>
</protein>
<dbReference type="InterPro" id="IPR015032">
    <property type="entry name" value="ThsB__TIR-like_domain"/>
</dbReference>
<feature type="domain" description="Thoeris protein ThsB TIR-like" evidence="1">
    <location>
        <begin position="7"/>
        <end position="99"/>
    </location>
</feature>
<gene>
    <name evidence="2" type="ORF">AB432_030145</name>
</gene>
<dbReference type="RefSeq" id="WP_048035446.1">
    <property type="nucleotide sequence ID" value="NZ_CP030117.1"/>
</dbReference>
<proteinExistence type="predicted"/>
<dbReference type="Pfam" id="PF08937">
    <property type="entry name" value="ThsB_TIR"/>
    <property type="match status" value="1"/>
</dbReference>
<dbReference type="EMBL" id="CP030117">
    <property type="protein sequence ID" value="AWX59049.1"/>
    <property type="molecule type" value="Genomic_DNA"/>
</dbReference>
<dbReference type="InterPro" id="IPR036490">
    <property type="entry name" value="ThsB_TIR-like_sf"/>
</dbReference>
<dbReference type="Proteomes" id="UP000036061">
    <property type="component" value="Chromosome"/>
</dbReference>
<dbReference type="AlphaFoldDB" id="A0A2Z4MSD2"/>
<evidence type="ECO:0000313" key="3">
    <source>
        <dbReference type="Proteomes" id="UP000036061"/>
    </source>
</evidence>
<evidence type="ECO:0000313" key="2">
    <source>
        <dbReference type="EMBL" id="AWX59049.1"/>
    </source>
</evidence>
<sequence length="136" mass="15268">MADPRAFISFDYDHDSTEKTLFIGQSKNSKTPFSIQDWSAKSSMPQSKWEAIVEEKIKKTNMLIVLVGKYMASATGVKKEIKMAKDNDVPIFGVYVGGADSSSNLPDGLLRSRVVKWDWEKIAEKIDQMMGEGKNK</sequence>
<evidence type="ECO:0000259" key="1">
    <source>
        <dbReference type="Pfam" id="PF08937"/>
    </source>
</evidence>
<organism evidence="2 3">
    <name type="scientific">Brevibacillus brevis</name>
    <name type="common">Bacillus brevis</name>
    <dbReference type="NCBI Taxonomy" id="1393"/>
    <lineage>
        <taxon>Bacteria</taxon>
        <taxon>Bacillati</taxon>
        <taxon>Bacillota</taxon>
        <taxon>Bacilli</taxon>
        <taxon>Bacillales</taxon>
        <taxon>Paenibacillaceae</taxon>
        <taxon>Brevibacillus</taxon>
    </lineage>
</organism>